<dbReference type="EMBL" id="UINC01134740">
    <property type="protein sequence ID" value="SVD18468.1"/>
    <property type="molecule type" value="Genomic_DNA"/>
</dbReference>
<gene>
    <name evidence="1" type="ORF">METZ01_LOCUS371322</name>
</gene>
<dbReference type="InterPro" id="IPR008878">
    <property type="entry name" value="Transposase_IS66_Orf2"/>
</dbReference>
<accession>A0A382TAU5</accession>
<dbReference type="Pfam" id="PF05717">
    <property type="entry name" value="TnpB_IS66"/>
    <property type="match status" value="1"/>
</dbReference>
<reference evidence="1" key="1">
    <citation type="submission" date="2018-05" db="EMBL/GenBank/DDBJ databases">
        <authorList>
            <person name="Lanie J.A."/>
            <person name="Ng W.-L."/>
            <person name="Kazmierczak K.M."/>
            <person name="Andrzejewski T.M."/>
            <person name="Davidsen T.M."/>
            <person name="Wayne K.J."/>
            <person name="Tettelin H."/>
            <person name="Glass J.I."/>
            <person name="Rusch D."/>
            <person name="Podicherti R."/>
            <person name="Tsui H.-C.T."/>
            <person name="Winkler M.E."/>
        </authorList>
    </citation>
    <scope>NUCLEOTIDE SEQUENCE</scope>
</reference>
<evidence type="ECO:0000313" key="1">
    <source>
        <dbReference type="EMBL" id="SVD18468.1"/>
    </source>
</evidence>
<dbReference type="PANTHER" id="PTHR36455">
    <property type="match status" value="1"/>
</dbReference>
<name>A0A382TAU5_9ZZZZ</name>
<organism evidence="1">
    <name type="scientific">marine metagenome</name>
    <dbReference type="NCBI Taxonomy" id="408172"/>
    <lineage>
        <taxon>unclassified sequences</taxon>
        <taxon>metagenomes</taxon>
        <taxon>ecological metagenomes</taxon>
    </lineage>
</organism>
<sequence length="110" mass="12928">MATEPVDMRKGFCGLSQNVCDIWRKDPFTGHLFVFLGKRRDRVKVLFWQKSGFLLLYKRLWRGRFQMPVLNMGSNGIEMDAVPLTMLLAGFDLNTERLRSWKPPQGDRHR</sequence>
<dbReference type="PANTHER" id="PTHR36455:SF1">
    <property type="entry name" value="BLR8292 PROTEIN"/>
    <property type="match status" value="1"/>
</dbReference>
<dbReference type="NCBIfam" id="NF033819">
    <property type="entry name" value="IS66_TnpB"/>
    <property type="match status" value="1"/>
</dbReference>
<protein>
    <recommendedName>
        <fullName evidence="2">Transposase</fullName>
    </recommendedName>
</protein>
<proteinExistence type="predicted"/>
<dbReference type="AlphaFoldDB" id="A0A382TAU5"/>
<evidence type="ECO:0008006" key="2">
    <source>
        <dbReference type="Google" id="ProtNLM"/>
    </source>
</evidence>